<keyword evidence="1" id="KW-0479">Metal-binding</keyword>
<reference evidence="7" key="1">
    <citation type="submission" date="2020-08" db="EMBL/GenBank/DDBJ databases">
        <title>Multicomponent nature underlies the extraordinary mechanical properties of spider dragline silk.</title>
        <authorList>
            <person name="Kono N."/>
            <person name="Nakamura H."/>
            <person name="Mori M."/>
            <person name="Yoshida Y."/>
            <person name="Ohtoshi R."/>
            <person name="Malay A.D."/>
            <person name="Moran D.A.P."/>
            <person name="Tomita M."/>
            <person name="Numata K."/>
            <person name="Arakawa K."/>
        </authorList>
    </citation>
    <scope>NUCLEOTIDE SEQUENCE</scope>
</reference>
<dbReference type="Proteomes" id="UP000886998">
    <property type="component" value="Unassembled WGS sequence"/>
</dbReference>
<evidence type="ECO:0000256" key="2">
    <source>
        <dbReference type="ARBA" id="ARBA00022771"/>
    </source>
</evidence>
<evidence type="ECO:0000313" key="7">
    <source>
        <dbReference type="EMBL" id="GFY66993.1"/>
    </source>
</evidence>
<dbReference type="GO" id="GO:0008270">
    <property type="term" value="F:zinc ion binding"/>
    <property type="evidence" value="ECO:0007669"/>
    <property type="project" value="UniProtKB-KW"/>
</dbReference>
<feature type="domain" description="RanBP2-type" evidence="6">
    <location>
        <begin position="67"/>
        <end position="99"/>
    </location>
</feature>
<dbReference type="InterPro" id="IPR036443">
    <property type="entry name" value="Znf_RanBP2_sf"/>
</dbReference>
<gene>
    <name evidence="7" type="primary">Nploc4</name>
    <name evidence="7" type="ORF">TNIN_302191</name>
</gene>
<dbReference type="AlphaFoldDB" id="A0A8X7CF94"/>
<dbReference type="PROSITE" id="PS01358">
    <property type="entry name" value="ZF_RANBP2_1"/>
    <property type="match status" value="1"/>
</dbReference>
<name>A0A8X7CF94_9ARAC</name>
<keyword evidence="3" id="KW-0862">Zinc</keyword>
<dbReference type="InterPro" id="IPR007717">
    <property type="entry name" value="NPL4_C"/>
</dbReference>
<sequence>MSDFHLIIYLATMDLLPLMDDLGSLLEAIRNKDRELATKWSKSERWATVEHLLDSEGTPSPPSENARDGTSDTSLWICRHCTFLNQPHTTTCEMCSLPQ</sequence>
<dbReference type="InterPro" id="IPR001876">
    <property type="entry name" value="Znf_RanBP2"/>
</dbReference>
<evidence type="ECO:0000313" key="8">
    <source>
        <dbReference type="Proteomes" id="UP000886998"/>
    </source>
</evidence>
<dbReference type="Pfam" id="PF05021">
    <property type="entry name" value="NPL4"/>
    <property type="match status" value="1"/>
</dbReference>
<keyword evidence="8" id="KW-1185">Reference proteome</keyword>
<feature type="region of interest" description="Disordered" evidence="5">
    <location>
        <begin position="52"/>
        <end position="71"/>
    </location>
</feature>
<proteinExistence type="predicted"/>
<evidence type="ECO:0000256" key="1">
    <source>
        <dbReference type="ARBA" id="ARBA00022723"/>
    </source>
</evidence>
<protein>
    <submittedName>
        <fullName evidence="7">Nuclear protein localization protein 4 homolog</fullName>
    </submittedName>
</protein>
<evidence type="ECO:0000256" key="4">
    <source>
        <dbReference type="PROSITE-ProRule" id="PRU00322"/>
    </source>
</evidence>
<dbReference type="OrthoDB" id="10251089at2759"/>
<dbReference type="SUPFAM" id="SSF90209">
    <property type="entry name" value="Ran binding protein zinc finger-like"/>
    <property type="match status" value="1"/>
</dbReference>
<accession>A0A8X7CF94</accession>
<dbReference type="SMART" id="SM00547">
    <property type="entry name" value="ZnF_RBZ"/>
    <property type="match status" value="1"/>
</dbReference>
<evidence type="ECO:0000256" key="5">
    <source>
        <dbReference type="SAM" id="MobiDB-lite"/>
    </source>
</evidence>
<comment type="caution">
    <text evidence="7">The sequence shown here is derived from an EMBL/GenBank/DDBJ whole genome shotgun (WGS) entry which is preliminary data.</text>
</comment>
<keyword evidence="2 4" id="KW-0863">Zinc-finger</keyword>
<dbReference type="EMBL" id="BMAV01016312">
    <property type="protein sequence ID" value="GFY66993.1"/>
    <property type="molecule type" value="Genomic_DNA"/>
</dbReference>
<dbReference type="Gene3D" id="2.30.30.380">
    <property type="entry name" value="Zn-finger domain of Sec23/24"/>
    <property type="match status" value="1"/>
</dbReference>
<evidence type="ECO:0000256" key="3">
    <source>
        <dbReference type="ARBA" id="ARBA00022833"/>
    </source>
</evidence>
<dbReference type="PROSITE" id="PS50199">
    <property type="entry name" value="ZF_RANBP2_2"/>
    <property type="match status" value="1"/>
</dbReference>
<evidence type="ECO:0000259" key="6">
    <source>
        <dbReference type="PROSITE" id="PS50199"/>
    </source>
</evidence>
<organism evidence="7 8">
    <name type="scientific">Trichonephila inaurata madagascariensis</name>
    <dbReference type="NCBI Taxonomy" id="2747483"/>
    <lineage>
        <taxon>Eukaryota</taxon>
        <taxon>Metazoa</taxon>
        <taxon>Ecdysozoa</taxon>
        <taxon>Arthropoda</taxon>
        <taxon>Chelicerata</taxon>
        <taxon>Arachnida</taxon>
        <taxon>Araneae</taxon>
        <taxon>Araneomorphae</taxon>
        <taxon>Entelegynae</taxon>
        <taxon>Araneoidea</taxon>
        <taxon>Nephilidae</taxon>
        <taxon>Trichonephila</taxon>
        <taxon>Trichonephila inaurata</taxon>
    </lineage>
</organism>